<organism evidence="2 3">
    <name type="scientific">Ramlibacter humi</name>
    <dbReference type="NCBI Taxonomy" id="2530451"/>
    <lineage>
        <taxon>Bacteria</taxon>
        <taxon>Pseudomonadati</taxon>
        <taxon>Pseudomonadota</taxon>
        <taxon>Betaproteobacteria</taxon>
        <taxon>Burkholderiales</taxon>
        <taxon>Comamonadaceae</taxon>
        <taxon>Ramlibacter</taxon>
    </lineage>
</organism>
<keyword evidence="3" id="KW-1185">Reference proteome</keyword>
<comment type="caution">
    <text evidence="2">The sequence shown here is derived from an EMBL/GenBank/DDBJ whole genome shotgun (WGS) entry which is preliminary data.</text>
</comment>
<dbReference type="Pfam" id="PF11306">
    <property type="entry name" value="DUF3108"/>
    <property type="match status" value="1"/>
</dbReference>
<dbReference type="InterPro" id="IPR021457">
    <property type="entry name" value="DUF3108"/>
</dbReference>
<gene>
    <name evidence="2" type="ORF">EZ216_12790</name>
</gene>
<sequence length="307" mass="32845">MNAGPRVAPRPLLALTAAVLAVHWLALRGVPERIAWPKWAAQPVQAHVVDPAPAPQPIADKVAVRAEPKRTSPAKAARSTPAAAPVETAAPPQPAVLLPASARWRYDVTARARGRSASGHAELSWRRDGDTFEASLRVDVPPCPVRAQSSTGAVVAAGLAPERFSDKLRSEEAAHFDKDGARIVFSANRAPVELQAGAQDRLSVLVQLAGLLAADPARYAPGTAIEVQTATTREAGAWRFTVEGEEELALPGGTVRALKLTRPPARLYDLRIEAWFAPGADYGPVRLRLTYPNGDWQDMQWSGTDKG</sequence>
<dbReference type="OrthoDB" id="8526020at2"/>
<evidence type="ECO:0000256" key="1">
    <source>
        <dbReference type="SAM" id="MobiDB-lite"/>
    </source>
</evidence>
<evidence type="ECO:0000313" key="2">
    <source>
        <dbReference type="EMBL" id="TFZ02048.1"/>
    </source>
</evidence>
<dbReference type="Proteomes" id="UP000297839">
    <property type="component" value="Unassembled WGS sequence"/>
</dbReference>
<name>A0A4Z0BUV0_9BURK</name>
<accession>A0A4Z0BUV0</accession>
<feature type="region of interest" description="Disordered" evidence="1">
    <location>
        <begin position="63"/>
        <end position="91"/>
    </location>
</feature>
<reference evidence="2 3" key="1">
    <citation type="submission" date="2019-03" db="EMBL/GenBank/DDBJ databases">
        <title>Ramlibacter sp. 18x22-1, whole genome shotgun sequence.</title>
        <authorList>
            <person name="Zhang X."/>
            <person name="Feng G."/>
            <person name="Zhu H."/>
        </authorList>
    </citation>
    <scope>NUCLEOTIDE SEQUENCE [LARGE SCALE GENOMIC DNA]</scope>
    <source>
        <strain evidence="2 3">18x22-1</strain>
    </source>
</reference>
<dbReference type="AlphaFoldDB" id="A0A4Z0BUV0"/>
<dbReference type="EMBL" id="SMLK01000003">
    <property type="protein sequence ID" value="TFZ02048.1"/>
    <property type="molecule type" value="Genomic_DNA"/>
</dbReference>
<protein>
    <submittedName>
        <fullName evidence="2">DUF3108 domain-containing protein</fullName>
    </submittedName>
</protein>
<proteinExistence type="predicted"/>
<feature type="compositionally biased region" description="Low complexity" evidence="1">
    <location>
        <begin position="71"/>
        <end position="91"/>
    </location>
</feature>
<dbReference type="RefSeq" id="WP_135250147.1">
    <property type="nucleotide sequence ID" value="NZ_SMLK01000003.1"/>
</dbReference>
<evidence type="ECO:0000313" key="3">
    <source>
        <dbReference type="Proteomes" id="UP000297839"/>
    </source>
</evidence>